<dbReference type="SMART" id="SM00325">
    <property type="entry name" value="RhoGEF"/>
    <property type="match status" value="1"/>
</dbReference>
<evidence type="ECO:0000313" key="4">
    <source>
        <dbReference type="Proteomes" id="UP001648503"/>
    </source>
</evidence>
<name>A0ABQ8FKW0_9FUNG</name>
<dbReference type="InterPro" id="IPR000048">
    <property type="entry name" value="IQ_motif_EF-hand-BS"/>
</dbReference>
<reference evidence="3 4" key="1">
    <citation type="submission" date="2021-02" db="EMBL/GenBank/DDBJ databases">
        <title>Variation within the Batrachochytrium salamandrivorans European outbreak.</title>
        <authorList>
            <person name="Kelly M."/>
            <person name="Pasmans F."/>
            <person name="Shea T.P."/>
            <person name="Munoz J.F."/>
            <person name="Carranza S."/>
            <person name="Cuomo C.A."/>
            <person name="Martel A."/>
        </authorList>
    </citation>
    <scope>NUCLEOTIDE SEQUENCE [LARGE SCALE GENOMIC DNA]</scope>
    <source>
        <strain evidence="3 4">AMFP18/2</strain>
    </source>
</reference>
<dbReference type="PROSITE" id="PS50010">
    <property type="entry name" value="DH_2"/>
    <property type="match status" value="1"/>
</dbReference>
<dbReference type="Gene3D" id="1.20.900.10">
    <property type="entry name" value="Dbl homology (DH) domain"/>
    <property type="match status" value="1"/>
</dbReference>
<keyword evidence="1" id="KW-0175">Coiled coil</keyword>
<proteinExistence type="predicted"/>
<dbReference type="SUPFAM" id="SSF48065">
    <property type="entry name" value="DBL homology domain (DH-domain)"/>
    <property type="match status" value="1"/>
</dbReference>
<dbReference type="CDD" id="cd23767">
    <property type="entry name" value="IQCD"/>
    <property type="match status" value="1"/>
</dbReference>
<keyword evidence="4" id="KW-1185">Reference proteome</keyword>
<dbReference type="Proteomes" id="UP001648503">
    <property type="component" value="Unassembled WGS sequence"/>
</dbReference>
<comment type="caution">
    <text evidence="3">The sequence shown here is derived from an EMBL/GenBank/DDBJ whole genome shotgun (WGS) entry which is preliminary data.</text>
</comment>
<gene>
    <name evidence="3" type="ORF">BASA50_003625</name>
</gene>
<dbReference type="PROSITE" id="PS50096">
    <property type="entry name" value="IQ"/>
    <property type="match status" value="1"/>
</dbReference>
<dbReference type="InterPro" id="IPR035899">
    <property type="entry name" value="DBL_dom_sf"/>
</dbReference>
<dbReference type="InterPro" id="IPR051092">
    <property type="entry name" value="FYVE_RhoGEF_PH"/>
</dbReference>
<evidence type="ECO:0000256" key="1">
    <source>
        <dbReference type="SAM" id="Coils"/>
    </source>
</evidence>
<dbReference type="InterPro" id="IPR000219">
    <property type="entry name" value="DH_dom"/>
</dbReference>
<evidence type="ECO:0000313" key="3">
    <source>
        <dbReference type="EMBL" id="KAH6598587.1"/>
    </source>
</evidence>
<accession>A0ABQ8FKW0</accession>
<dbReference type="Pfam" id="PF00621">
    <property type="entry name" value="RhoGEF"/>
    <property type="match status" value="1"/>
</dbReference>
<sequence length="886" mass="100723">MPVYNVQQPPLSLKQPESIHQQHPMATVSKGIHQLAHQAISSCAQLLSIEAERAKSGSACQLYPTLQELGLHIIELLSRADSDMEAALYSLPTSSRMSQDYNVYIHQVKQGHRDLTDLLRLLPQDISQENVNNPAFDSMWFQNSRMDAPKYTQTIEVAIRNLVGFISQLTEFCSGICTPTTMAIQPVLEYSSCTYMPHHPPISSDPNYTISHSSIVGSTMLPSLYGSGDSNCTMGVHKDYISQSTISYDRTKQEQKDDQREDFTRSIKYEEPPAGIPSAVQSVSHLTDSQMVTLQDPSYVGFKYGQQRYPSENIDMDSKDRGDVVSCINSALYCIQSIIDLSAQEARICPNGDINSLAYDALLNIINLQSHYFKEKAAYTENTETISLDILKSKAEIQAKSSLVQRIQDQNKKLQSRCVEVQQRSRQHKARSKELAVANKQIVHFTKELDLRYIALSSNASDICNKNAELTSANTKLNRECMNATFQIQMLKEKLLELHKDKNDSQLGLSRKAMSCGSIDETRLVGIKASVLSPHYDIGSNEARNLSVKNTKPLVMPLCESYSSNTKDTSLPQIKPDLVQEEASAMEYSFTEQGPRSDCSSEPNQRITACRIKTNCPYGTSDVNSYMGYIPISLKDGHNRKTNRRMANLIHYRKLPWEYMENALQIHKIRSDRFLNKVRIYAVFPLINRIYANFEIVATIIQSHWRGYRVRAQFRQHRTRFLVCTELLDTEASYLQGLFTIINCALPIKKALNANPRGSLTRDGFSRILHYIEVIASVTAMLLHSLIKRLEIWNIDQKMGDLFQTMAPYMKIYGEYISRYEDIIKYYSLLDDISRLSDLLITPVQHIPRYLVLLKKLLQFTPEGHPDQKYISDDIQNLHQIILQIG</sequence>
<protein>
    <recommendedName>
        <fullName evidence="2">DH domain-containing protein</fullName>
    </recommendedName>
</protein>
<feature type="domain" description="DH" evidence="2">
    <location>
        <begin position="719"/>
        <end position="886"/>
    </location>
</feature>
<dbReference type="PANTHER" id="PTHR12673">
    <property type="entry name" value="FACIOGENITAL DYSPLASIA PROTEIN"/>
    <property type="match status" value="1"/>
</dbReference>
<feature type="coiled-coil region" evidence="1">
    <location>
        <begin position="397"/>
        <end position="431"/>
    </location>
</feature>
<dbReference type="Pfam" id="PF00612">
    <property type="entry name" value="IQ"/>
    <property type="match status" value="1"/>
</dbReference>
<evidence type="ECO:0000259" key="2">
    <source>
        <dbReference type="PROSITE" id="PS50010"/>
    </source>
</evidence>
<dbReference type="PANTHER" id="PTHR12673:SF159">
    <property type="entry name" value="LD03170P"/>
    <property type="match status" value="1"/>
</dbReference>
<dbReference type="CDD" id="cd00160">
    <property type="entry name" value="RhoGEF"/>
    <property type="match status" value="1"/>
</dbReference>
<organism evidence="3 4">
    <name type="scientific">Batrachochytrium salamandrivorans</name>
    <dbReference type="NCBI Taxonomy" id="1357716"/>
    <lineage>
        <taxon>Eukaryota</taxon>
        <taxon>Fungi</taxon>
        <taxon>Fungi incertae sedis</taxon>
        <taxon>Chytridiomycota</taxon>
        <taxon>Chytridiomycota incertae sedis</taxon>
        <taxon>Chytridiomycetes</taxon>
        <taxon>Rhizophydiales</taxon>
        <taxon>Rhizophydiales incertae sedis</taxon>
        <taxon>Batrachochytrium</taxon>
    </lineage>
</organism>
<dbReference type="EMBL" id="JAFCIX010000102">
    <property type="protein sequence ID" value="KAH6598587.1"/>
    <property type="molecule type" value="Genomic_DNA"/>
</dbReference>
<dbReference type="SMART" id="SM00015">
    <property type="entry name" value="IQ"/>
    <property type="match status" value="1"/>
</dbReference>